<dbReference type="HOGENOM" id="CLU_009683_3_0_1"/>
<dbReference type="GeneID" id="77675580"/>
<keyword evidence="1" id="KW-0812">Transmembrane</keyword>
<evidence type="ECO:0000313" key="3">
    <source>
        <dbReference type="Proteomes" id="UP000054524"/>
    </source>
</evidence>
<proteinExistence type="predicted"/>
<keyword evidence="1" id="KW-0472">Membrane</keyword>
<comment type="caution">
    <text evidence="2">The sequence shown here is derived from an EMBL/GenBank/DDBJ whole genome shotgun (WGS) entry which is preliminary data.</text>
</comment>
<dbReference type="EMBL" id="AKIJ01000002">
    <property type="protein sequence ID" value="KFG26461.1"/>
    <property type="molecule type" value="Genomic_DNA"/>
</dbReference>
<evidence type="ECO:0000313" key="2">
    <source>
        <dbReference type="EMBL" id="KFG26461.1"/>
    </source>
</evidence>
<sequence length="928" mass="107406">MLTQIMEVKKPKHLKKRSFIYLYRIGCRVLLSLITLQSILTKLAVEDIKKVSKAFIGRRQDVFINPKGPLNLLRGYIGNRNGYMYNKRFYSSEIDTDYVLSKKEISSKNEQVYKFTRTPVNDRVYKDIATQAPNGKYLSTYHAQLIKMFPSAAGNLSIEAGRLTALTNFLRAEHVKKDAKYILAALLLLSEGIDIKIAVDHTEKKKKLVIKSKTVQEKVFVKVEMYTASIDPAAKPYKEDIYQHETAQIINFYIRCKENPLLKKGSEFAMPTTREEFQSGRFLNSAGFLIQTYIYEFINTAEDYKDFVDAVHELLVDQFTEKSNLNRYTKKNCRKVRIFKELFLVKGASDENIKHIESFCNLIQATNIEIRFPFLDSSQLPRYTKVPQCKLDKSGFERSKALYYSDCVETALLGLFCCLAYNPRTKKYETRHMGAGISKELKEFFEKYPKPTKAADFEMHKEWSRVVACLKNDKIDYEQDKNGLLSGIGNIFLAIAEITDQKKHTLALIKYIENVCRAGKLDNKQISYISDKIELIIRALSLNTNVRVNCSHMELEKRSNGKADIFSEIKFIYTFNKARSEIVLKIDTDHTDLTFLSLQEAKSAYIIEEYKKVKSIYDGLDCYIGYIMDHYFYLGLADSGSDSKIHLEYRKYTTDHMLQNSFKEPYKVLLLGKLTSTSIKSWIIKTVILSTIGTKIDSTNYLVRFTRNILGSVPLNDFTVQQIMMRFFPFHASWQKYYPRLGYKPSEHPADAIWETTEIMHLHSVLLNLPASIAYKAMQNYLRASINNEKVYDLRLWFIASEELFEHITSYKLVSNLMEIHCILTKSTKAVDLNYICFLWFIHTCSSGSGFSTEFIKKVYSFVTLDDDLASSVMNALGNTVLTSRQFKKCLSVLEERKALFCTEDDRKSMEKYDKLVLYFRKPTFPPV</sequence>
<evidence type="ECO:0000256" key="1">
    <source>
        <dbReference type="SAM" id="Phobius"/>
    </source>
</evidence>
<gene>
    <name evidence="2" type="ORF">NESG_00607</name>
</gene>
<keyword evidence="1" id="KW-1133">Transmembrane helix</keyword>
<keyword evidence="3" id="KW-1185">Reference proteome</keyword>
<dbReference type="AlphaFoldDB" id="A0A086J2U3"/>
<name>A0A086J2U3_NEMA1</name>
<dbReference type="Proteomes" id="UP000054524">
    <property type="component" value="Unassembled WGS sequence"/>
</dbReference>
<reference evidence="2 3" key="1">
    <citation type="journal article" date="2014" name="Genome Announc.">
        <title>Genome Sequence of the Microsporidian Species Nematocida sp1 Strain ERTm6 (ATCC PRA-372).</title>
        <authorList>
            <person name="Bakowski M.A."/>
            <person name="Priest M."/>
            <person name="Young S."/>
            <person name="Cuomo C.A."/>
            <person name="Troemel E.R."/>
        </authorList>
    </citation>
    <scope>NUCLEOTIDE SEQUENCE [LARGE SCALE GENOMIC DNA]</scope>
    <source>
        <strain evidence="2 3">ERTm6</strain>
    </source>
</reference>
<accession>A0A086J2U3</accession>
<organism evidence="2 3">
    <name type="scientific">Nematocida ausubeli (strain ATCC PRA-371 / ERTm2)</name>
    <name type="common">Nematode killer fungus</name>
    <dbReference type="NCBI Taxonomy" id="1913371"/>
    <lineage>
        <taxon>Eukaryota</taxon>
        <taxon>Fungi</taxon>
        <taxon>Fungi incertae sedis</taxon>
        <taxon>Microsporidia</taxon>
        <taxon>Nematocida</taxon>
    </lineage>
</organism>
<protein>
    <submittedName>
        <fullName evidence="2">Uncharacterized protein</fullName>
    </submittedName>
</protein>
<feature type="transmembrane region" description="Helical" evidence="1">
    <location>
        <begin position="21"/>
        <end position="40"/>
    </location>
</feature>
<dbReference type="RefSeq" id="XP_052905016.1">
    <property type="nucleotide sequence ID" value="XM_053048256.1"/>
</dbReference>